<dbReference type="AlphaFoldDB" id="A0A8S3XHC0"/>
<evidence type="ECO:0000313" key="2">
    <source>
        <dbReference type="EMBL" id="CAG5020392.1"/>
    </source>
</evidence>
<gene>
    <name evidence="2" type="ORF">PAPOLLO_LOCUS17275</name>
</gene>
<dbReference type="EMBL" id="CAJQZP010001136">
    <property type="protein sequence ID" value="CAG5020392.1"/>
    <property type="molecule type" value="Genomic_DNA"/>
</dbReference>
<feature type="compositionally biased region" description="Polar residues" evidence="1">
    <location>
        <begin position="26"/>
        <end position="37"/>
    </location>
</feature>
<name>A0A8S3XHC0_PARAO</name>
<evidence type="ECO:0000256" key="1">
    <source>
        <dbReference type="SAM" id="MobiDB-lite"/>
    </source>
</evidence>
<evidence type="ECO:0000313" key="3">
    <source>
        <dbReference type="Proteomes" id="UP000691718"/>
    </source>
</evidence>
<keyword evidence="3" id="KW-1185">Reference proteome</keyword>
<protein>
    <submittedName>
        <fullName evidence="2">(apollo) hypothetical protein</fullName>
    </submittedName>
</protein>
<reference evidence="2" key="1">
    <citation type="submission" date="2021-04" db="EMBL/GenBank/DDBJ databases">
        <authorList>
            <person name="Tunstrom K."/>
        </authorList>
    </citation>
    <scope>NUCLEOTIDE SEQUENCE</scope>
</reference>
<organism evidence="2 3">
    <name type="scientific">Parnassius apollo</name>
    <name type="common">Apollo butterfly</name>
    <name type="synonym">Papilio apollo</name>
    <dbReference type="NCBI Taxonomy" id="110799"/>
    <lineage>
        <taxon>Eukaryota</taxon>
        <taxon>Metazoa</taxon>
        <taxon>Ecdysozoa</taxon>
        <taxon>Arthropoda</taxon>
        <taxon>Hexapoda</taxon>
        <taxon>Insecta</taxon>
        <taxon>Pterygota</taxon>
        <taxon>Neoptera</taxon>
        <taxon>Endopterygota</taxon>
        <taxon>Lepidoptera</taxon>
        <taxon>Glossata</taxon>
        <taxon>Ditrysia</taxon>
        <taxon>Papilionoidea</taxon>
        <taxon>Papilionidae</taxon>
        <taxon>Parnassiinae</taxon>
        <taxon>Parnassini</taxon>
        <taxon>Parnassius</taxon>
        <taxon>Parnassius</taxon>
    </lineage>
</organism>
<sequence length="76" mass="7983">MEAATSAQVAGGSRATAVASPAPHEQQLQEVTRQSAARQIRLEYSPITTAPRHTEAPPVNPVNNLPAISEVKLAAK</sequence>
<comment type="caution">
    <text evidence="2">The sequence shown here is derived from an EMBL/GenBank/DDBJ whole genome shotgun (WGS) entry which is preliminary data.</text>
</comment>
<accession>A0A8S3XHC0</accession>
<proteinExistence type="predicted"/>
<feature type="region of interest" description="Disordered" evidence="1">
    <location>
        <begin position="1"/>
        <end position="76"/>
    </location>
</feature>
<dbReference type="Proteomes" id="UP000691718">
    <property type="component" value="Unassembled WGS sequence"/>
</dbReference>